<feature type="domain" description="DUF7507" evidence="2">
    <location>
        <begin position="1174"/>
        <end position="1280"/>
    </location>
</feature>
<feature type="domain" description="DUF7507" evidence="2">
    <location>
        <begin position="1956"/>
        <end position="2064"/>
    </location>
</feature>
<feature type="domain" description="DUF7507" evidence="2">
    <location>
        <begin position="1569"/>
        <end position="1676"/>
    </location>
</feature>
<dbReference type="Proteomes" id="UP000621516">
    <property type="component" value="Unassembled WGS sequence"/>
</dbReference>
<feature type="domain" description="DUF7507" evidence="2">
    <location>
        <begin position="1696"/>
        <end position="1805"/>
    </location>
</feature>
<feature type="compositionally biased region" description="Polar residues" evidence="1">
    <location>
        <begin position="1527"/>
        <end position="1539"/>
    </location>
</feature>
<dbReference type="EMBL" id="JACVXD010000015">
    <property type="protein sequence ID" value="MBD0825409.1"/>
    <property type="molecule type" value="Genomic_DNA"/>
</dbReference>
<accession>A0A8J6PWP1</accession>
<feature type="domain" description="DUF7507" evidence="2">
    <location>
        <begin position="2085"/>
        <end position="2193"/>
    </location>
</feature>
<evidence type="ECO:0000259" key="2">
    <source>
        <dbReference type="Pfam" id="PF24346"/>
    </source>
</evidence>
<keyword evidence="4" id="KW-1185">Reference proteome</keyword>
<evidence type="ECO:0000313" key="3">
    <source>
        <dbReference type="EMBL" id="MBD0825409.1"/>
    </source>
</evidence>
<feature type="domain" description="DUF7507" evidence="2">
    <location>
        <begin position="2349"/>
        <end position="2450"/>
    </location>
</feature>
<dbReference type="InterPro" id="IPR055354">
    <property type="entry name" value="DUF7507"/>
</dbReference>
<comment type="caution">
    <text evidence="3">The sequence shown here is derived from an EMBL/GenBank/DDBJ whole genome shotgun (WGS) entry which is preliminary data.</text>
</comment>
<feature type="domain" description="DUF7507" evidence="2">
    <location>
        <begin position="2216"/>
        <end position="2322"/>
    </location>
</feature>
<dbReference type="RefSeq" id="WP_188224701.1">
    <property type="nucleotide sequence ID" value="NZ_JACVXD010000015.1"/>
</dbReference>
<feature type="domain" description="DUF7507" evidence="2">
    <location>
        <begin position="1436"/>
        <end position="1547"/>
    </location>
</feature>
<dbReference type="Gene3D" id="2.60.40.740">
    <property type="match status" value="1"/>
</dbReference>
<reference evidence="3 4" key="1">
    <citation type="journal article" date="2018" name="J. Microbiol.">
        <title>Aestuariibaculum marinum sp. nov., a marine bacterium isolated from seawater in South Korea.</title>
        <authorList>
            <person name="Choi J."/>
            <person name="Lee D."/>
            <person name="Jang J.H."/>
            <person name="Cha S."/>
            <person name="Seo T."/>
        </authorList>
    </citation>
    <scope>NUCLEOTIDE SEQUENCE [LARGE SCALE GENOMIC DNA]</scope>
    <source>
        <strain evidence="3 4">IP7</strain>
    </source>
</reference>
<dbReference type="Pfam" id="PF13585">
    <property type="entry name" value="CHU_C"/>
    <property type="match status" value="1"/>
</dbReference>
<dbReference type="InterPro" id="IPR051172">
    <property type="entry name" value="Chlamydia_OmcB"/>
</dbReference>
<sequence>MKNSTCSNLKSGDFIRSMYSSFVLLFFLLLGFQTSANSNTDENLEILAPPNAVACNTDIPIAITSSDYTDLTVTESITGLLSLGSIVNEDNVTDADVSNYASIISVAGVGTTYTIRVEDTTTDEYFTGGGFAGFLIENPGLLQLDLLNNTTIRTYLDGELKESSSGGALLALNTLILGSDSFYAGFYTTEDYDTIEISISSVLSVATTTFVYHAVTSSFCAGPDLEPNTPTAFVKPTFPARIVDQHTGTSGVTVGSVNDAMNAVDSNPNNYASIDLIASVLGSGSIAIKDAITDYPAGTYAGFDIETSSVLNLALLDNFTIITYLDGVQQEVRTGSSELLSLDSGLLLTGSERSQVGFVTTMPFDEVQLILNQPVSVDLGSTRVYGLVLEAFAQGELECTTPTVLNNPNHPVIINNNHTGVNGVACVACEVDNATNVISESTSDFAMINVTAGVASTASVAVENVLGVYPAGTQAGFTIRDTNDILQVDLLNSLTVTTYLDGIVQETETGSGLLALEALGLVSINPSQTNGFELVGFTTTLPYDEIQLTVGALVGAINSIEVYGSYVDKSMYIEGTVNNESAISAADGTLSVSVTGGMPPYAYSWSPGGQTSASISGLNAGTYSVTVTDSEGCESIAEFIVYTDGVQYPVPCNTEDSVAITSAGFTDLTVTESGTGLGVTNLDNIIDPDLTNYATISTTLGVGVTNSILVTDTTSGEFFEAGSYAGFLIEDSSLLQAELLNSITITTYLEGNEQETQTNTSLLALDSPILTGDEISVGFYTTENYDAVEITMSSVADLLVSTRIYYAVTNAFCAGPDLACNTATRLTKPNFPVRTVEEHTGVGGLVTLGSVNNINRAIDSNPNNYASIDLLAGVAGTASIAFKDELTDYPAETYAGFDIENASVLTTDLLDAITISTYLDGTLVESKTGGTELVPVDSGLLLTGSQSMRLGFMTTQPFDEVQLSLNQLVSLDLGSTRVYGMVLQTFCPGTINCDEPVVLSNPNDSVIINNDNTGTDGLACVACEVDNAVNAISEDTSDFALINIVAGVTGEASIAVEDVLMDYPAGTQAGFVIRDTNDLLQVDLLNTLTVTTYLDGVQQEQQTSANLLALEALGLVNITPTSTDGFYVVAFTTTTSFDQIQLSVGSLVGVINAIEVYGGYVDTTNTSFCDNARIALLKQGVFNDLDGDGCTNVNETITYTYTVTNTGTVSIENVELTDPISTDPLLLASGDTDGDGELDVDETWIYTFDYLVTQNDIDAGLVTGQATVTGVSTGGDNVSDLSDSTDILADNPTETPLCQTEDIALVKQGMINASGPNGCTEENDTIDFVFTVTNEGNTTLTAVNIIDPMVGLGTITYSSGDTDGDSELDVEETWVYTASYTITLADLTPADPSLPAAVSNQATVTASTVSGGTVSDLSDDDSVLEDDITVIDLCQNPDIALIKTAVFNDEDADGCSNVGETLTYTFTVTNQGNTGLMNITLTDDMFPNSTDITLDSGDLNDATILNVGEVWVYSATYTLTQDDIDSGSITNQATVSGESTEGDVVQDDSDDDSILQDQPTETTICQSAGIAVIKEGAFNDANSNGCSDIGETISYTFTVTNTGNVSIENVVLNDPMLGGGLTLASGNTDSDTELDVNETWIYTANYTITQSDIDAGLVSNQATLTGIGVDGTPVTDLSDNDSITEDEVTETSLCQNPAIALIKEAVFNDTNGNMCSNVGETITYTFTVTNQGNISINTVGVTDPMLANLITMVSGDTDNDMQLDVDESWVFTADYVITQSDIDVGMVSNQATVNGVGVDGTPVSDLSDNDSVLEDELTNTTLCQFSDIALIKTAVFNDTNANGCSDVGETISYTFSVTNQGNVSINTIELTDPLLGGTPLFLASGDIDADSELDVTETWVYTAEYTITQPDIDAGMVSNQATVTGIGADGTNVSDVSDDDSILEDDTTETTLCQSSAIAVIKTAMFNDANSNNCSDAGETITYTFSVTNQGNTSISTVVLNDPLLGGDVTLASGDTNSDNILDVTETWIYTADYTITQSDIDAGMVSNQATVTGIGADGTNVSDLSDDDSILEDDTTETAVCQSSAIAVIKTAVFNDTNNNGCSDAGETITYTFSVTNQGNTSISTVVLNDPLLGGDVFLASGDANSDNILDVTETWVYTADYTITQSDINTGSVSNQATVTGIGADGTNVSDLSDDDSVLEDEMTITNLCQSEGIALIKTAIFNDEDGDGCSNIGETLTYSFAVYNQGNTVIGSIVITDAMLGNQVTLASGDTDSDNELDVDETWVFTGTYVLTDLDINVGEITNQATVEGVSVITGANVADISDDDSVLEDDETVTTLCNISSIALEKMGVFNDENGSGAMQAGETITYSFIVYNTGQTTLTNITLQDDMLPGIVLEGGPIAELQPGESDSTTFTATYTIRAEDLENPTITNQATITAQDPSGNPVTDMSDDPFNTTDVDMNNNGDPDDPTVLVLPTADEADFEIFNGISPDGDGLNDFFRIEGIDNYPNNNLQIYNRWGVLVYETNGYGINGKVFTGISEGRATIRKNEELPTGTYFYILTRLLSNDDPLVNKGYLYIKRN</sequence>
<protein>
    <submittedName>
        <fullName evidence="3">Gliding motility-associated C-terminal domain-containing protein</fullName>
    </submittedName>
</protein>
<proteinExistence type="predicted"/>
<dbReference type="NCBIfam" id="TIGR01451">
    <property type="entry name" value="B_ant_repeat"/>
    <property type="match status" value="8"/>
</dbReference>
<evidence type="ECO:0000256" key="1">
    <source>
        <dbReference type="SAM" id="MobiDB-lite"/>
    </source>
</evidence>
<dbReference type="Pfam" id="PF24346">
    <property type="entry name" value="DUF7507"/>
    <property type="match status" value="10"/>
</dbReference>
<evidence type="ECO:0000313" key="4">
    <source>
        <dbReference type="Proteomes" id="UP000621516"/>
    </source>
</evidence>
<name>A0A8J6PWP1_9FLAO</name>
<feature type="region of interest" description="Disordered" evidence="1">
    <location>
        <begin position="1527"/>
        <end position="1553"/>
    </location>
</feature>
<organism evidence="3 4">
    <name type="scientific">Aestuariibaculum marinum</name>
    <dbReference type="NCBI Taxonomy" id="2683592"/>
    <lineage>
        <taxon>Bacteria</taxon>
        <taxon>Pseudomonadati</taxon>
        <taxon>Bacteroidota</taxon>
        <taxon>Flavobacteriia</taxon>
        <taxon>Flavobacteriales</taxon>
        <taxon>Flavobacteriaceae</taxon>
    </lineage>
</organism>
<dbReference type="PANTHER" id="PTHR34819:SF3">
    <property type="entry name" value="CELL SURFACE PROTEIN"/>
    <property type="match status" value="1"/>
</dbReference>
<feature type="compositionally biased region" description="Acidic residues" evidence="1">
    <location>
        <begin position="1540"/>
        <end position="1553"/>
    </location>
</feature>
<feature type="domain" description="DUF7507" evidence="2">
    <location>
        <begin position="1303"/>
        <end position="1416"/>
    </location>
</feature>
<feature type="domain" description="DUF7507" evidence="2">
    <location>
        <begin position="1828"/>
        <end position="1935"/>
    </location>
</feature>
<dbReference type="PANTHER" id="PTHR34819">
    <property type="entry name" value="LARGE CYSTEINE-RICH PERIPLASMIC PROTEIN OMCB"/>
    <property type="match status" value="1"/>
</dbReference>
<dbReference type="InterPro" id="IPR047589">
    <property type="entry name" value="DUF11_rpt"/>
</dbReference>
<gene>
    <name evidence="3" type="ORF">ICJ85_15435</name>
</gene>